<keyword evidence="8" id="KW-1185">Reference proteome</keyword>
<keyword evidence="2 4" id="KW-0560">Oxidoreductase</keyword>
<dbReference type="PROSITE" id="PS00671">
    <property type="entry name" value="D_2_HYDROXYACID_DH_3"/>
    <property type="match status" value="1"/>
</dbReference>
<dbReference type="InterPro" id="IPR036291">
    <property type="entry name" value="NAD(P)-bd_dom_sf"/>
</dbReference>
<proteinExistence type="inferred from homology"/>
<dbReference type="EMBL" id="WHSB02000001">
    <property type="protein sequence ID" value="MCQ4628997.1"/>
    <property type="molecule type" value="Genomic_DNA"/>
</dbReference>
<feature type="domain" description="D-isomer specific 2-hydroxyacid dehydrogenase NAD-binding" evidence="6">
    <location>
        <begin position="111"/>
        <end position="287"/>
    </location>
</feature>
<keyword evidence="3" id="KW-0520">NAD</keyword>
<dbReference type="CDD" id="cd12175">
    <property type="entry name" value="2-Hacid_dh_11"/>
    <property type="match status" value="1"/>
</dbReference>
<dbReference type="Pfam" id="PF02826">
    <property type="entry name" value="2-Hacid_dh_C"/>
    <property type="match status" value="1"/>
</dbReference>
<accession>A0ABT1R1F4</accession>
<dbReference type="SUPFAM" id="SSF52283">
    <property type="entry name" value="Formate/glycerate dehydrogenase catalytic domain-like"/>
    <property type="match status" value="1"/>
</dbReference>
<evidence type="ECO:0000313" key="8">
    <source>
        <dbReference type="Proteomes" id="UP000996601"/>
    </source>
</evidence>
<evidence type="ECO:0000256" key="2">
    <source>
        <dbReference type="ARBA" id="ARBA00023002"/>
    </source>
</evidence>
<reference evidence="7" key="1">
    <citation type="submission" date="2021-07" db="EMBL/GenBank/DDBJ databases">
        <title>Shinella sp. nov., a novel member of the genus Shinella from water.</title>
        <authorList>
            <person name="Deng Y."/>
        </authorList>
    </citation>
    <scope>NUCLEOTIDE SEQUENCE</scope>
    <source>
        <strain evidence="7">CPCC 100929</strain>
    </source>
</reference>
<dbReference type="RefSeq" id="WP_256115087.1">
    <property type="nucleotide sequence ID" value="NZ_WHSB02000001.1"/>
</dbReference>
<evidence type="ECO:0000256" key="4">
    <source>
        <dbReference type="RuleBase" id="RU003719"/>
    </source>
</evidence>
<feature type="domain" description="D-isomer specific 2-hydroxyacid dehydrogenase catalytic" evidence="5">
    <location>
        <begin position="29"/>
        <end position="315"/>
    </location>
</feature>
<dbReference type="InterPro" id="IPR029753">
    <property type="entry name" value="D-isomer_DH_CS"/>
</dbReference>
<dbReference type="SUPFAM" id="SSF51735">
    <property type="entry name" value="NAD(P)-binding Rossmann-fold domains"/>
    <property type="match status" value="1"/>
</dbReference>
<name>A0ABT1R1F4_9HYPH</name>
<dbReference type="Gene3D" id="3.40.50.720">
    <property type="entry name" value="NAD(P)-binding Rossmann-like Domain"/>
    <property type="match status" value="2"/>
</dbReference>
<evidence type="ECO:0000256" key="3">
    <source>
        <dbReference type="ARBA" id="ARBA00023027"/>
    </source>
</evidence>
<organism evidence="7 8">
    <name type="scientific">Shinella lacus</name>
    <dbReference type="NCBI Taxonomy" id="2654216"/>
    <lineage>
        <taxon>Bacteria</taxon>
        <taxon>Pseudomonadati</taxon>
        <taxon>Pseudomonadota</taxon>
        <taxon>Alphaproteobacteria</taxon>
        <taxon>Hyphomicrobiales</taxon>
        <taxon>Rhizobiaceae</taxon>
        <taxon>Shinella</taxon>
    </lineage>
</organism>
<dbReference type="PROSITE" id="PS00065">
    <property type="entry name" value="D_2_HYDROXYACID_DH_1"/>
    <property type="match status" value="1"/>
</dbReference>
<protein>
    <submittedName>
        <fullName evidence="7">2-hydroxyacid dehydrogenase</fullName>
    </submittedName>
</protein>
<evidence type="ECO:0000313" key="7">
    <source>
        <dbReference type="EMBL" id="MCQ4628997.1"/>
    </source>
</evidence>
<gene>
    <name evidence="7" type="ORF">GB927_003040</name>
</gene>
<dbReference type="Proteomes" id="UP000996601">
    <property type="component" value="Unassembled WGS sequence"/>
</dbReference>
<dbReference type="PROSITE" id="PS00670">
    <property type="entry name" value="D_2_HYDROXYACID_DH_2"/>
    <property type="match status" value="1"/>
</dbReference>
<dbReference type="Pfam" id="PF00389">
    <property type="entry name" value="2-Hacid_dh"/>
    <property type="match status" value="1"/>
</dbReference>
<dbReference type="PANTHER" id="PTHR10996:SF178">
    <property type="entry name" value="2-HYDROXYACID DEHYDROGENASE YGL185C-RELATED"/>
    <property type="match status" value="1"/>
</dbReference>
<dbReference type="InterPro" id="IPR006140">
    <property type="entry name" value="D-isomer_DH_NAD-bd"/>
</dbReference>
<dbReference type="InterPro" id="IPR006139">
    <property type="entry name" value="D-isomer_2_OHA_DH_cat_dom"/>
</dbReference>
<evidence type="ECO:0000259" key="6">
    <source>
        <dbReference type="Pfam" id="PF02826"/>
    </source>
</evidence>
<dbReference type="InterPro" id="IPR029752">
    <property type="entry name" value="D-isomer_DH_CS1"/>
</dbReference>
<evidence type="ECO:0000259" key="5">
    <source>
        <dbReference type="Pfam" id="PF00389"/>
    </source>
</evidence>
<dbReference type="PANTHER" id="PTHR10996">
    <property type="entry name" value="2-HYDROXYACID DEHYDROGENASE-RELATED"/>
    <property type="match status" value="1"/>
</dbReference>
<comment type="caution">
    <text evidence="7">The sequence shown here is derived from an EMBL/GenBank/DDBJ whole genome shotgun (WGS) entry which is preliminary data.</text>
</comment>
<dbReference type="InterPro" id="IPR050223">
    <property type="entry name" value="D-isomer_2-hydroxyacid_DH"/>
</dbReference>
<sequence length="326" mass="34449">MGDHIVGIIDSFHSKSIDAIASRLPSGWRLSIAEGTSEAARHDALRDVDALYVMASPISAPLLDAAPRLRFIQKLGAGVDRIDVHACLERGIAVARLQAGNAIPVAEHTLLLMLAACRRLPLLDRETRAGGWDKEEARGFGRQIHGKTVGIVGLGAIGQTVVRLLKGFAGDICYYDPRRADASVESALGVRYVSLDALVEQADILSLHLPLTNTTANLFDASRLSAMKPGSILVNCARGGLVDEAALHDALVSGRIFAAGLDAFAKEPPVGSPLLGLDQTVVTPHTAGATLDNFGSVVERAVRNTEGFFAGAELPENDIVLLPPHA</sequence>
<evidence type="ECO:0000256" key="1">
    <source>
        <dbReference type="ARBA" id="ARBA00005854"/>
    </source>
</evidence>
<comment type="similarity">
    <text evidence="1 4">Belongs to the D-isomer specific 2-hydroxyacid dehydrogenase family.</text>
</comment>